<organism evidence="1 2">
    <name type="scientific">Lihuaxuella thermophila</name>
    <dbReference type="NCBI Taxonomy" id="1173111"/>
    <lineage>
        <taxon>Bacteria</taxon>
        <taxon>Bacillati</taxon>
        <taxon>Bacillota</taxon>
        <taxon>Bacilli</taxon>
        <taxon>Bacillales</taxon>
        <taxon>Thermoactinomycetaceae</taxon>
        <taxon>Lihuaxuella</taxon>
    </lineage>
</organism>
<evidence type="ECO:0000313" key="2">
    <source>
        <dbReference type="Proteomes" id="UP000199695"/>
    </source>
</evidence>
<evidence type="ECO:0000313" key="1">
    <source>
        <dbReference type="EMBL" id="SEM83535.1"/>
    </source>
</evidence>
<name>A0A1H8BKZ1_9BACL</name>
<gene>
    <name evidence="1" type="ORF">SAMN05444955_102244</name>
</gene>
<dbReference type="Proteomes" id="UP000199695">
    <property type="component" value="Unassembled WGS sequence"/>
</dbReference>
<accession>A0A1H8BKZ1</accession>
<dbReference type="RefSeq" id="WP_170839709.1">
    <property type="nucleotide sequence ID" value="NZ_FOCQ01000002.1"/>
</dbReference>
<keyword evidence="2" id="KW-1185">Reference proteome</keyword>
<reference evidence="1 2" key="1">
    <citation type="submission" date="2016-10" db="EMBL/GenBank/DDBJ databases">
        <authorList>
            <person name="de Groot N.N."/>
        </authorList>
    </citation>
    <scope>NUCLEOTIDE SEQUENCE [LARGE SCALE GENOMIC DNA]</scope>
    <source>
        <strain evidence="1 2">DSM 46701</strain>
    </source>
</reference>
<dbReference type="InterPro" id="IPR026988">
    <property type="entry name" value="YaaC-like"/>
</dbReference>
<dbReference type="EMBL" id="FOCQ01000002">
    <property type="protein sequence ID" value="SEM83535.1"/>
    <property type="molecule type" value="Genomic_DNA"/>
</dbReference>
<protein>
    <submittedName>
        <fullName evidence="1">YaaC-like Protein</fullName>
    </submittedName>
</protein>
<dbReference type="STRING" id="1173111.SAMN05444955_102244"/>
<proteinExistence type="predicted"/>
<dbReference type="Pfam" id="PF14175">
    <property type="entry name" value="YaaC"/>
    <property type="match status" value="1"/>
</dbReference>
<sequence>MNPVPVRKVYCESPQQYIWEEYLFFENERSARTFLEEKYARLGMEHPERAAFKNVQAFTAYVKQAKNIFATLGQNSLWVRPFLLYYGMMSLLKALVLTRDIDYPQNTAVLRHGLSTRKRKREHYSFFQDEIRVQKEGLFPLAASLMQKPVPTGESYTPKELFGWIPELQTSYQKLFHAETLFPVECCPDGEDGMLLLLGERILNRLHVSTGSLLDKLNGLAGEAQFSLAEPAVSGGHLRLIWRHPYVRHVEDWEKGFDHPWFYENSKGDYYLWVGNNRPMEPLTEILVHYMLLFSLSMICRYDPPLWGEMIQGHASEKMVLVEQLLSLAERKYPQLLLRALTGEKLILYVH</sequence>
<dbReference type="AlphaFoldDB" id="A0A1H8BKZ1"/>